<dbReference type="InterPro" id="IPR023393">
    <property type="entry name" value="START-like_dom_sf"/>
</dbReference>
<dbReference type="OrthoDB" id="9795306at2"/>
<dbReference type="Pfam" id="PF08327">
    <property type="entry name" value="AHSA1"/>
    <property type="match status" value="1"/>
</dbReference>
<dbReference type="AlphaFoldDB" id="A0A4Q5LPG4"/>
<evidence type="ECO:0000313" key="4">
    <source>
        <dbReference type="Proteomes" id="UP000293331"/>
    </source>
</evidence>
<dbReference type="CDD" id="cd07814">
    <property type="entry name" value="SRPBCC_CalC_Aha1-like"/>
    <property type="match status" value="1"/>
</dbReference>
<dbReference type="EMBL" id="SEWG01000002">
    <property type="protein sequence ID" value="RYU91296.1"/>
    <property type="molecule type" value="Genomic_DNA"/>
</dbReference>
<comment type="similarity">
    <text evidence="1">Belongs to the AHA1 family.</text>
</comment>
<evidence type="ECO:0000259" key="2">
    <source>
        <dbReference type="Pfam" id="PF08327"/>
    </source>
</evidence>
<sequence length="164" mass="18592">MINHEAVFTKDIANKKLNVVRSFNAGLTQVWQAWTNAEILDQWWAPRPYKAITKSMDFTVGGQWLYSMKGPEGDEHFCRVDYKSIDPQKSISAASMFCDENGNVNPNFPVMCWKQDFSEANGVATVNVEITFDKIEDMETIIKMGFEGGFNMGLNNLDEYLAGK</sequence>
<organism evidence="3 4">
    <name type="scientific">Mucilaginibacter terrigena</name>
    <dbReference type="NCBI Taxonomy" id="2492395"/>
    <lineage>
        <taxon>Bacteria</taxon>
        <taxon>Pseudomonadati</taxon>
        <taxon>Bacteroidota</taxon>
        <taxon>Sphingobacteriia</taxon>
        <taxon>Sphingobacteriales</taxon>
        <taxon>Sphingobacteriaceae</taxon>
        <taxon>Mucilaginibacter</taxon>
    </lineage>
</organism>
<dbReference type="Gene3D" id="3.30.530.20">
    <property type="match status" value="1"/>
</dbReference>
<comment type="caution">
    <text evidence="3">The sequence shown here is derived from an EMBL/GenBank/DDBJ whole genome shotgun (WGS) entry which is preliminary data.</text>
</comment>
<proteinExistence type="inferred from homology"/>
<feature type="domain" description="Activator of Hsp90 ATPase homologue 1/2-like C-terminal" evidence="2">
    <location>
        <begin position="27"/>
        <end position="161"/>
    </location>
</feature>
<gene>
    <name evidence="3" type="ORF">EWM62_04985</name>
</gene>
<name>A0A4Q5LPG4_9SPHI</name>
<reference evidence="3 4" key="1">
    <citation type="submission" date="2019-02" db="EMBL/GenBank/DDBJ databases">
        <title>Bacterial novel species Mucilaginibacter sp. 17JY9-4 isolated from soil.</title>
        <authorList>
            <person name="Jung H.-Y."/>
        </authorList>
    </citation>
    <scope>NUCLEOTIDE SEQUENCE [LARGE SCALE GENOMIC DNA]</scope>
    <source>
        <strain evidence="3 4">17JY9-4</strain>
    </source>
</reference>
<evidence type="ECO:0000313" key="3">
    <source>
        <dbReference type="EMBL" id="RYU91296.1"/>
    </source>
</evidence>
<dbReference type="SUPFAM" id="SSF55961">
    <property type="entry name" value="Bet v1-like"/>
    <property type="match status" value="1"/>
</dbReference>
<evidence type="ECO:0000256" key="1">
    <source>
        <dbReference type="ARBA" id="ARBA00006817"/>
    </source>
</evidence>
<dbReference type="InterPro" id="IPR013538">
    <property type="entry name" value="ASHA1/2-like_C"/>
</dbReference>
<accession>A0A4Q5LPG4</accession>
<keyword evidence="4" id="KW-1185">Reference proteome</keyword>
<protein>
    <submittedName>
        <fullName evidence="3">SRPBCC domain-containing protein</fullName>
    </submittedName>
</protein>
<dbReference type="Proteomes" id="UP000293331">
    <property type="component" value="Unassembled WGS sequence"/>
</dbReference>
<dbReference type="RefSeq" id="WP_129875556.1">
    <property type="nucleotide sequence ID" value="NZ_SEWG01000002.1"/>
</dbReference>